<proteinExistence type="predicted"/>
<accession>A0ACC1XE18</accession>
<organism evidence="1 2">
    <name type="scientific">Melia azedarach</name>
    <name type="common">Chinaberry tree</name>
    <dbReference type="NCBI Taxonomy" id="155640"/>
    <lineage>
        <taxon>Eukaryota</taxon>
        <taxon>Viridiplantae</taxon>
        <taxon>Streptophyta</taxon>
        <taxon>Embryophyta</taxon>
        <taxon>Tracheophyta</taxon>
        <taxon>Spermatophyta</taxon>
        <taxon>Magnoliopsida</taxon>
        <taxon>eudicotyledons</taxon>
        <taxon>Gunneridae</taxon>
        <taxon>Pentapetalae</taxon>
        <taxon>rosids</taxon>
        <taxon>malvids</taxon>
        <taxon>Sapindales</taxon>
        <taxon>Meliaceae</taxon>
        <taxon>Melia</taxon>
    </lineage>
</organism>
<sequence length="365" mass="40543">MGRAPCCDKANVKKGPWSPEEDAKLKDYIEKHGTGGNWIALPQKIGLKRCGKSCRLRWLNYLRPNIKHGGFSEEEDNIICSLYISIGSRWSIIAAQLPGRTDNDIKNYWNTRLKKKLLGRRKQSNNINGLSSGQDSNGANGGEDGQYSQGLSNSAIERLQLHMQLQSLQNPLSFYNNPALWPKLHPLQEKMLQNLQSLNQGQNSIMQNIVPGSQLGHEQNVDNFLGQSAAPSTFPQNYQPITNSKVQEFGNTLNGISSSDSSILNPVPKANGIEQSNAANQEVSTFQLSELESFLNNKGVGFTAHEDHQIGEFDYFNATMNGSKDSLIWWANELDSKSASSTSWESTPALQSEGMFQDFELGYNL</sequence>
<name>A0ACC1XE18_MELAZ</name>
<evidence type="ECO:0000313" key="1">
    <source>
        <dbReference type="EMBL" id="KAJ4709367.1"/>
    </source>
</evidence>
<comment type="caution">
    <text evidence="1">The sequence shown here is derived from an EMBL/GenBank/DDBJ whole genome shotgun (WGS) entry which is preliminary data.</text>
</comment>
<reference evidence="1 2" key="1">
    <citation type="journal article" date="2023" name="Science">
        <title>Complex scaffold remodeling in plant triterpene biosynthesis.</title>
        <authorList>
            <person name="De La Pena R."/>
            <person name="Hodgson H."/>
            <person name="Liu J.C."/>
            <person name="Stephenson M.J."/>
            <person name="Martin A.C."/>
            <person name="Owen C."/>
            <person name="Harkess A."/>
            <person name="Leebens-Mack J."/>
            <person name="Jimenez L.E."/>
            <person name="Osbourn A."/>
            <person name="Sattely E.S."/>
        </authorList>
    </citation>
    <scope>NUCLEOTIDE SEQUENCE [LARGE SCALE GENOMIC DNA]</scope>
    <source>
        <strain evidence="2">cv. JPN11</strain>
        <tissue evidence="1">Leaf</tissue>
    </source>
</reference>
<keyword evidence="2" id="KW-1185">Reference proteome</keyword>
<gene>
    <name evidence="1" type="ORF">OWV82_019168</name>
</gene>
<dbReference type="EMBL" id="CM051403">
    <property type="protein sequence ID" value="KAJ4709367.1"/>
    <property type="molecule type" value="Genomic_DNA"/>
</dbReference>
<dbReference type="Proteomes" id="UP001164539">
    <property type="component" value="Chromosome 10"/>
</dbReference>
<protein>
    <submittedName>
        <fullName evidence="1">MYB transcription factor</fullName>
    </submittedName>
</protein>
<evidence type="ECO:0000313" key="2">
    <source>
        <dbReference type="Proteomes" id="UP001164539"/>
    </source>
</evidence>